<dbReference type="SUPFAM" id="SSF48452">
    <property type="entry name" value="TPR-like"/>
    <property type="match status" value="3"/>
</dbReference>
<evidence type="ECO:0000313" key="5">
    <source>
        <dbReference type="EMBL" id="OCF51416.1"/>
    </source>
</evidence>
<dbReference type="PANTHER" id="PTHR15704">
    <property type="entry name" value="SUPERKILLER 3 PROTEIN-RELATED"/>
    <property type="match status" value="1"/>
</dbReference>
<dbReference type="Pfam" id="PF13181">
    <property type="entry name" value="TPR_8"/>
    <property type="match status" value="1"/>
</dbReference>
<dbReference type="OrthoDB" id="421075at2759"/>
<dbReference type="Pfam" id="PF13432">
    <property type="entry name" value="TPR_16"/>
    <property type="match status" value="2"/>
</dbReference>
<feature type="repeat" description="TPR" evidence="3">
    <location>
        <begin position="42"/>
        <end position="75"/>
    </location>
</feature>
<keyword evidence="7" id="KW-1185">Reference proteome</keyword>
<evidence type="ECO:0000313" key="7">
    <source>
        <dbReference type="Proteomes" id="UP000094020"/>
    </source>
</evidence>
<feature type="repeat" description="TPR" evidence="3">
    <location>
        <begin position="814"/>
        <end position="847"/>
    </location>
</feature>
<feature type="region of interest" description="Disordered" evidence="4">
    <location>
        <begin position="412"/>
        <end position="461"/>
    </location>
</feature>
<organism evidence="5">
    <name type="scientific">Kwoniella pini CBS 10737</name>
    <dbReference type="NCBI Taxonomy" id="1296096"/>
    <lineage>
        <taxon>Eukaryota</taxon>
        <taxon>Fungi</taxon>
        <taxon>Dikarya</taxon>
        <taxon>Basidiomycota</taxon>
        <taxon>Agaricomycotina</taxon>
        <taxon>Tremellomycetes</taxon>
        <taxon>Tremellales</taxon>
        <taxon>Cryptococcaceae</taxon>
        <taxon>Kwoniella</taxon>
    </lineage>
</organism>
<accession>A0A1B9I7H0</accession>
<protein>
    <submittedName>
        <fullName evidence="5">Superkiller protein 3</fullName>
    </submittedName>
</protein>
<evidence type="ECO:0000256" key="1">
    <source>
        <dbReference type="ARBA" id="ARBA00022737"/>
    </source>
</evidence>
<evidence type="ECO:0000256" key="4">
    <source>
        <dbReference type="SAM" id="MobiDB-lite"/>
    </source>
</evidence>
<dbReference type="PANTHER" id="PTHR15704:SF7">
    <property type="entry name" value="SUPERKILLER COMPLEX PROTEIN 3"/>
    <property type="match status" value="1"/>
</dbReference>
<dbReference type="Proteomes" id="UP000094020">
    <property type="component" value="Chromosome 6"/>
</dbReference>
<dbReference type="EMBL" id="KV700115">
    <property type="protein sequence ID" value="OCF51416.1"/>
    <property type="molecule type" value="Genomic_DNA"/>
</dbReference>
<dbReference type="Gene3D" id="1.25.40.10">
    <property type="entry name" value="Tetratricopeptide repeat domain"/>
    <property type="match status" value="6"/>
</dbReference>
<reference evidence="5" key="1">
    <citation type="submission" date="2013-07" db="EMBL/GenBank/DDBJ databases">
        <title>The Genome Sequence of Cryptococcus pinus CBS10737.</title>
        <authorList>
            <consortium name="The Broad Institute Genome Sequencing Platform"/>
            <person name="Cuomo C."/>
            <person name="Litvintseva A."/>
            <person name="Chen Y."/>
            <person name="Heitman J."/>
            <person name="Sun S."/>
            <person name="Springer D."/>
            <person name="Dromer F."/>
            <person name="Young S.K."/>
            <person name="Zeng Q."/>
            <person name="Gargeya S."/>
            <person name="Fitzgerald M."/>
            <person name="Abouelleil A."/>
            <person name="Alvarado L."/>
            <person name="Berlin A.M."/>
            <person name="Chapman S.B."/>
            <person name="Dewar J."/>
            <person name="Goldberg J."/>
            <person name="Griggs A."/>
            <person name="Gujja S."/>
            <person name="Hansen M."/>
            <person name="Howarth C."/>
            <person name="Imamovic A."/>
            <person name="Larimer J."/>
            <person name="McCowan C."/>
            <person name="Murphy C."/>
            <person name="Pearson M."/>
            <person name="Priest M."/>
            <person name="Roberts A."/>
            <person name="Saif S."/>
            <person name="Shea T."/>
            <person name="Sykes S."/>
            <person name="Wortman J."/>
            <person name="Nusbaum C."/>
            <person name="Birren B."/>
        </authorList>
    </citation>
    <scope>NUCLEOTIDE SEQUENCE [LARGE SCALE GENOMIC DNA]</scope>
    <source>
        <strain evidence="5">CBS 10737</strain>
    </source>
</reference>
<dbReference type="KEGG" id="kpin:30170499"/>
<evidence type="ECO:0000256" key="2">
    <source>
        <dbReference type="ARBA" id="ARBA00022803"/>
    </source>
</evidence>
<dbReference type="Pfam" id="PF14559">
    <property type="entry name" value="TPR_19"/>
    <property type="match status" value="2"/>
</dbReference>
<name>A0A1B9I7H0_9TREE</name>
<dbReference type="GO" id="GO:0055087">
    <property type="term" value="C:Ski complex"/>
    <property type="evidence" value="ECO:0007669"/>
    <property type="project" value="InterPro"/>
</dbReference>
<dbReference type="GO" id="GO:0006401">
    <property type="term" value="P:RNA catabolic process"/>
    <property type="evidence" value="ECO:0007669"/>
    <property type="project" value="InterPro"/>
</dbReference>
<evidence type="ECO:0000256" key="3">
    <source>
        <dbReference type="PROSITE-ProRule" id="PRU00339"/>
    </source>
</evidence>
<reference evidence="6" key="2">
    <citation type="submission" date="2013-07" db="EMBL/GenBank/DDBJ databases">
        <authorList>
            <consortium name="The Broad Institute Genome Sequencing Platform"/>
            <person name="Cuomo C."/>
            <person name="Litvintseva A."/>
            <person name="Chen Y."/>
            <person name="Heitman J."/>
            <person name="Sun S."/>
            <person name="Springer D."/>
            <person name="Dromer F."/>
            <person name="Young S.K."/>
            <person name="Zeng Q."/>
            <person name="Gargeya S."/>
            <person name="Fitzgerald M."/>
            <person name="Abouelleil A."/>
            <person name="Alvarado L."/>
            <person name="Berlin A.M."/>
            <person name="Chapman S.B."/>
            <person name="Dewar J."/>
            <person name="Goldberg J."/>
            <person name="Griggs A."/>
            <person name="Gujja S."/>
            <person name="Hansen M."/>
            <person name="Howarth C."/>
            <person name="Imamovic A."/>
            <person name="Larimer J."/>
            <person name="McCowan C."/>
            <person name="Murphy C."/>
            <person name="Pearson M."/>
            <person name="Priest M."/>
            <person name="Roberts A."/>
            <person name="Saif S."/>
            <person name="Shea T."/>
            <person name="Sykes S."/>
            <person name="Wortman J."/>
            <person name="Nusbaum C."/>
            <person name="Birren B."/>
        </authorList>
    </citation>
    <scope>NUCLEOTIDE SEQUENCE</scope>
    <source>
        <strain evidence="6">CBS 10737</strain>
    </source>
</reference>
<dbReference type="SMART" id="SM00028">
    <property type="entry name" value="TPR"/>
    <property type="match status" value="10"/>
</dbReference>
<dbReference type="RefSeq" id="XP_019012635.1">
    <property type="nucleotide sequence ID" value="XM_019153895.1"/>
</dbReference>
<dbReference type="InterPro" id="IPR019734">
    <property type="entry name" value="TPR_rpt"/>
</dbReference>
<feature type="region of interest" description="Disordered" evidence="4">
    <location>
        <begin position="288"/>
        <end position="311"/>
    </location>
</feature>
<dbReference type="STRING" id="1296096.A0A1B9I7H0"/>
<gene>
    <name evidence="5" type="ORF">I206_02130</name>
    <name evidence="6" type="ORF">I206_104596</name>
</gene>
<feature type="repeat" description="TPR" evidence="3">
    <location>
        <begin position="848"/>
        <end position="881"/>
    </location>
</feature>
<keyword evidence="1" id="KW-0677">Repeat</keyword>
<sequence length="1547" mass="170337">MSSTKKALKSIKSHLEERDSESALYEATTLLKSIGEEAPEAAQVLIFRGLALTQLQRNDEAEKSYIHAYRLQPSNPLASVGLKKLYEKNQDWDKLGSLLEVLVQSAYDDGDAEKCAATLQELVELRAKHGTADKLYRSLDQLLPSSPLVPLLQSASPPSGSYVPFPAPIYPPASAAIAPTLPSPLPHVSHLVASLPLLTNLLVRAESLVYTTVEGKVKVGRQRLGAGPEKEVRRKVESEVLGGELGMRTVELLKEVGSHPNVSEEVRREVEIREFKFWRKLGASLPSKQGEKPITNTSSSKGPKTAQPVKTGTADLPTASLFEPHIYPTPNKEEALRRTDDLANGFVLLGITGKGAEEGWSWVLEGKDEPTLYYDIELLHKYAKAFPESRMTDFIDDYCRWFKLPLPEPEEEEESIASANGDETAAQKVSKKPKNRKGRSGMNARERRKARRAAGKEGLLAEDLDQEEREELVSGMTKLVDQLPRSIFAHRVMARISLQDEDWPNAISFGDKGKALVKELENERGIALPSVRASLDTILGLACVPYFAPKHHPRAIRLLEGVLKFEPNNKEARFARAQIHQAAGKWSHARKEFKSLIDAGGDEKDVVAAKEELAWCLVNDGDLEKGREILEEVVEIRDARWEKDGKDDEAYSRARAWWRLGRAEWSIGDDESRQHAEEWFMASIRALPTFPSAYTSLGVCYESVNPPDEERASKCFQKAFELDATETEAAHKLAIGYANDDEWALVRTIAMRVMEGEGGLDGVAGGEIMNPKGRFAPQNGWAWKALGSTEVHYKNYAKAAQAYQIALRGDPDDVSMWVMLGESYVKCGRHIAGLKTLNHALELQPDNWRALFNIGETQAQLGVFDKAIEAYEKVIESSGKKEIGIIAALADAHLSLGRQSAAGGFRQRSRNALHSAVTLVTDVLKDGRSHRAWAWKTIGDAAFELSNQESSLQEALASSEILGPVLELLAADDIDRRSQVEGLGHAANLLQTSPDLEYTLKASIFAFAYRAYLLKNEPRVADPALYDFASSLHSLALRLPDGDIKTSCLKAAISAIRLALERDAGDERLWNALGVISETAGPQVAQHAFVISLELYSKDPIVWANLGYLYLRLDDRELANQCFLKAQTTDPDYAPAWFGQGILADRNGDKQNAKALYAHAVTLSAGSLLEADLALAITTFERFLLPGAQIDINLLHQPAFALRHYCHQRPNDFAAAHLYGLICERLGLADEAAMSLEKAAAVLEEEFERTESASIESRYAVALVNLGRIQLAAKKYQASLDTLDNGWELISGSTDGDVASLKPQCRLLQGLARYWLGQIDESLEAFENALEEASTSQDLKSKEEIAVLLSRTLWGLGGDDAKETAKTNLMECLSQESPSLKVISTLAAIAMTSSDSDLVEAAMSEMQSRPLEARIKEDPAGQSTLVLYLHALSDGRSEEAHTILENAVQASPANVKARNKLAEAFIQAGKAKEAIEVLESMDRVENVKDKAQLDSLIGTAQILDGEQSGISKLQKSVMIAPWEEEAWNSLAWGRKLIAEAEVEVVEE</sequence>
<feature type="repeat" description="TPR" evidence="3">
    <location>
        <begin position="1100"/>
        <end position="1133"/>
    </location>
</feature>
<reference evidence="6" key="4">
    <citation type="submission" date="2024-02" db="EMBL/GenBank/DDBJ databases">
        <title>Comparative genomics of Cryptococcus and Kwoniella reveals pathogenesis evolution and contrasting modes of karyotype evolution via chromosome fusion or intercentromeric recombination.</title>
        <authorList>
            <person name="Coelho M.A."/>
            <person name="David-Palma M."/>
            <person name="Shea T."/>
            <person name="Bowers K."/>
            <person name="McGinley-Smith S."/>
            <person name="Mohammad A.W."/>
            <person name="Gnirke A."/>
            <person name="Yurkov A.M."/>
            <person name="Nowrousian M."/>
            <person name="Sun S."/>
            <person name="Cuomo C.A."/>
            <person name="Heitman J."/>
        </authorList>
    </citation>
    <scope>NUCLEOTIDE SEQUENCE</scope>
    <source>
        <strain evidence="6">CBS 10737</strain>
    </source>
</reference>
<dbReference type="InterPro" id="IPR011990">
    <property type="entry name" value="TPR-like_helical_dom_sf"/>
</dbReference>
<reference evidence="5" key="3">
    <citation type="submission" date="2016-07" db="EMBL/GenBank/DDBJ databases">
        <title>Evolution of pathogenesis and genome organization in the Tremellales.</title>
        <authorList>
            <person name="Cuomo C."/>
            <person name="Litvintseva A."/>
            <person name="Heitman J."/>
            <person name="Chen Y."/>
            <person name="Sun S."/>
            <person name="Springer D."/>
            <person name="Dromer F."/>
            <person name="Young S."/>
            <person name="Zeng Q."/>
            <person name="Chapman S."/>
            <person name="Gujja S."/>
            <person name="Saif S."/>
            <person name="Birren B."/>
        </authorList>
    </citation>
    <scope>NUCLEOTIDE SEQUENCE</scope>
    <source>
        <strain evidence="5">CBS 10737</strain>
    </source>
</reference>
<dbReference type="PROSITE" id="PS50005">
    <property type="entry name" value="TPR"/>
    <property type="match status" value="5"/>
</dbReference>
<keyword evidence="2 3" id="KW-0802">TPR repeat</keyword>
<evidence type="ECO:0000313" key="6">
    <source>
        <dbReference type="EMBL" id="WWC70645.1"/>
    </source>
</evidence>
<dbReference type="GeneID" id="30170499"/>
<dbReference type="InterPro" id="IPR039226">
    <property type="entry name" value="Ski3/TTC37"/>
</dbReference>
<feature type="repeat" description="TPR" evidence="3">
    <location>
        <begin position="780"/>
        <end position="813"/>
    </location>
</feature>
<feature type="compositionally biased region" description="Basic residues" evidence="4">
    <location>
        <begin position="429"/>
        <end position="439"/>
    </location>
</feature>
<dbReference type="EMBL" id="CP144524">
    <property type="protein sequence ID" value="WWC70645.1"/>
    <property type="molecule type" value="Genomic_DNA"/>
</dbReference>
<proteinExistence type="predicted"/>